<evidence type="ECO:0000256" key="2">
    <source>
        <dbReference type="ARBA" id="ARBA00022723"/>
    </source>
</evidence>
<evidence type="ECO:0000256" key="4">
    <source>
        <dbReference type="ARBA" id="ARBA00022801"/>
    </source>
</evidence>
<dbReference type="SUPFAM" id="SSF51658">
    <property type="entry name" value="Xylose isomerase-like"/>
    <property type="match status" value="1"/>
</dbReference>
<comment type="caution">
    <text evidence="9">The sequence shown here is derived from an EMBL/GenBank/DDBJ whole genome shotgun (WGS) entry which is preliminary data.</text>
</comment>
<comment type="function">
    <text evidence="7">Endonuclease IV plays a role in DNA repair. It cleaves phosphodiester bonds at apurinic or apyrimidinic (AP) sites, generating a 3'-hydroxyl group and a 5'-terminal sugar phosphate.</text>
</comment>
<dbReference type="Pfam" id="PF01261">
    <property type="entry name" value="AP_endonuc_2"/>
    <property type="match status" value="1"/>
</dbReference>
<dbReference type="GO" id="GO:0003906">
    <property type="term" value="F:DNA-(apurinic or apyrimidinic site) endonuclease activity"/>
    <property type="evidence" value="ECO:0007669"/>
    <property type="project" value="TreeGrafter"/>
</dbReference>
<dbReference type="InterPro" id="IPR036237">
    <property type="entry name" value="Xyl_isomerase-like_sf"/>
</dbReference>
<evidence type="ECO:0000256" key="6">
    <source>
        <dbReference type="ARBA" id="ARBA00023204"/>
    </source>
</evidence>
<dbReference type="InterPro" id="IPR018246">
    <property type="entry name" value="AP_endonuc_F2_Zn_BS"/>
</dbReference>
<dbReference type="InterPro" id="IPR001719">
    <property type="entry name" value="AP_endonuc_2"/>
</dbReference>
<feature type="binding site" evidence="7">
    <location>
        <position position="72"/>
    </location>
    <ligand>
        <name>Zn(2+)</name>
        <dbReference type="ChEBI" id="CHEBI:29105"/>
        <label>1</label>
    </ligand>
</feature>
<dbReference type="GO" id="GO:0003677">
    <property type="term" value="F:DNA binding"/>
    <property type="evidence" value="ECO:0007669"/>
    <property type="project" value="InterPro"/>
</dbReference>
<dbReference type="NCBIfam" id="TIGR00587">
    <property type="entry name" value="nfo"/>
    <property type="match status" value="1"/>
</dbReference>
<feature type="binding site" evidence="7">
    <location>
        <position position="238"/>
    </location>
    <ligand>
        <name>Zn(2+)</name>
        <dbReference type="ChEBI" id="CHEBI:29105"/>
        <label>3</label>
    </ligand>
</feature>
<feature type="binding site" evidence="7">
    <location>
        <position position="152"/>
    </location>
    <ligand>
        <name>Zn(2+)</name>
        <dbReference type="ChEBI" id="CHEBI:29105"/>
        <label>2</label>
    </ligand>
</feature>
<keyword evidence="2 7" id="KW-0479">Metal-binding</keyword>
<gene>
    <name evidence="7" type="primary">nfo</name>
    <name evidence="9" type="ORF">JW984_03810</name>
</gene>
<evidence type="ECO:0000256" key="1">
    <source>
        <dbReference type="ARBA" id="ARBA00005340"/>
    </source>
</evidence>
<reference evidence="9" key="2">
    <citation type="submission" date="2021-01" db="EMBL/GenBank/DDBJ databases">
        <authorList>
            <person name="Hahn C.R."/>
            <person name="Youssef N.H."/>
            <person name="Elshahed M."/>
        </authorList>
    </citation>
    <scope>NUCLEOTIDE SEQUENCE</scope>
    <source>
        <strain evidence="9">Zod_Metabat.24</strain>
    </source>
</reference>
<dbReference type="EMBL" id="JAFGIX010000019">
    <property type="protein sequence ID" value="MBN1572303.1"/>
    <property type="molecule type" value="Genomic_DNA"/>
</dbReference>
<evidence type="ECO:0000259" key="8">
    <source>
        <dbReference type="Pfam" id="PF01261"/>
    </source>
</evidence>
<dbReference type="GO" id="GO:0008081">
    <property type="term" value="F:phosphoric diester hydrolase activity"/>
    <property type="evidence" value="ECO:0007669"/>
    <property type="project" value="TreeGrafter"/>
</dbReference>
<evidence type="ECO:0000256" key="3">
    <source>
        <dbReference type="ARBA" id="ARBA00022763"/>
    </source>
</evidence>
<dbReference type="AlphaFoldDB" id="A0A9D8KD18"/>
<proteinExistence type="inferred from homology"/>
<feature type="domain" description="Xylose isomerase-like TIM barrel" evidence="8">
    <location>
        <begin position="24"/>
        <end position="273"/>
    </location>
</feature>
<feature type="binding site" evidence="7">
    <location>
        <position position="186"/>
    </location>
    <ligand>
        <name>Zn(2+)</name>
        <dbReference type="ChEBI" id="CHEBI:29105"/>
        <label>2</label>
    </ligand>
</feature>
<accession>A0A9D8KD18</accession>
<dbReference type="PANTHER" id="PTHR21445">
    <property type="entry name" value="ENDONUCLEASE IV ENDODEOXYRIBONUCLEASE IV"/>
    <property type="match status" value="1"/>
</dbReference>
<feature type="binding site" evidence="7">
    <location>
        <position position="236"/>
    </location>
    <ligand>
        <name>Zn(2+)</name>
        <dbReference type="ChEBI" id="CHEBI:29105"/>
        <label>3</label>
    </ligand>
</feature>
<dbReference type="EC" id="3.1.21.2" evidence="7"/>
<dbReference type="FunFam" id="3.20.20.150:FF:000001">
    <property type="entry name" value="Probable endonuclease 4"/>
    <property type="match status" value="1"/>
</dbReference>
<feature type="binding site" evidence="7">
    <location>
        <position position="152"/>
    </location>
    <ligand>
        <name>Zn(2+)</name>
        <dbReference type="ChEBI" id="CHEBI:29105"/>
        <label>1</label>
    </ligand>
</feature>
<organism evidence="9 10">
    <name type="scientific">Candidatus Zymogenus saltonus</name>
    <dbReference type="NCBI Taxonomy" id="2844893"/>
    <lineage>
        <taxon>Bacteria</taxon>
        <taxon>Deltaproteobacteria</taxon>
        <taxon>Candidatus Zymogenia</taxon>
        <taxon>Candidatus Zymogeniales</taxon>
        <taxon>Candidatus Zymogenaceae</taxon>
        <taxon>Candidatus Zymogenus</taxon>
    </lineage>
</organism>
<evidence type="ECO:0000313" key="10">
    <source>
        <dbReference type="Proteomes" id="UP000809273"/>
    </source>
</evidence>
<dbReference type="InterPro" id="IPR013022">
    <property type="entry name" value="Xyl_isomerase-like_TIM-brl"/>
</dbReference>
<keyword evidence="6 7" id="KW-0234">DNA repair</keyword>
<dbReference type="PROSITE" id="PS00731">
    <property type="entry name" value="AP_NUCLEASE_F2_3"/>
    <property type="match status" value="1"/>
</dbReference>
<feature type="binding site" evidence="7">
    <location>
        <position position="268"/>
    </location>
    <ligand>
        <name>Zn(2+)</name>
        <dbReference type="ChEBI" id="CHEBI:29105"/>
        <label>2</label>
    </ligand>
</feature>
<dbReference type="Proteomes" id="UP000809273">
    <property type="component" value="Unassembled WGS sequence"/>
</dbReference>
<dbReference type="SMART" id="SM00518">
    <property type="entry name" value="AP2Ec"/>
    <property type="match status" value="1"/>
</dbReference>
<feature type="binding site" evidence="7">
    <location>
        <position position="112"/>
    </location>
    <ligand>
        <name>Zn(2+)</name>
        <dbReference type="ChEBI" id="CHEBI:29105"/>
        <label>1</label>
    </ligand>
</feature>
<feature type="binding site" evidence="7">
    <location>
        <position position="223"/>
    </location>
    <ligand>
        <name>Zn(2+)</name>
        <dbReference type="ChEBI" id="CHEBI:29105"/>
        <label>2</label>
    </ligand>
</feature>
<reference evidence="9" key="1">
    <citation type="journal article" date="2021" name="Environ. Microbiol.">
        <title>Genomic characterization of three novel Desulfobacterota classes expand the metabolic and phylogenetic diversity of the phylum.</title>
        <authorList>
            <person name="Murphy C.L."/>
            <person name="Biggerstaff J."/>
            <person name="Eichhorn A."/>
            <person name="Ewing E."/>
            <person name="Shahan R."/>
            <person name="Soriano D."/>
            <person name="Stewart S."/>
            <person name="VanMol K."/>
            <person name="Walker R."/>
            <person name="Walters P."/>
            <person name="Elshahed M.S."/>
            <person name="Youssef N.H."/>
        </authorList>
    </citation>
    <scope>NUCLEOTIDE SEQUENCE</scope>
    <source>
        <strain evidence="9">Zod_Metabat.24</strain>
    </source>
</reference>
<protein>
    <recommendedName>
        <fullName evidence="7">Probable endonuclease 4</fullName>
        <ecNumber evidence="7">3.1.21.2</ecNumber>
    </recommendedName>
    <alternativeName>
        <fullName evidence="7">Endodeoxyribonuclease IV</fullName>
    </alternativeName>
    <alternativeName>
        <fullName evidence="7">Endonuclease IV</fullName>
    </alternativeName>
</protein>
<dbReference type="HAMAP" id="MF_00152">
    <property type="entry name" value="Nfo"/>
    <property type="match status" value="1"/>
</dbReference>
<evidence type="ECO:0000256" key="7">
    <source>
        <dbReference type="HAMAP-Rule" id="MF_00152"/>
    </source>
</evidence>
<evidence type="ECO:0000313" key="9">
    <source>
        <dbReference type="EMBL" id="MBN1572303.1"/>
    </source>
</evidence>
<dbReference type="CDD" id="cd00019">
    <property type="entry name" value="AP2Ec"/>
    <property type="match status" value="1"/>
</dbReference>
<sequence length="292" mass="32082">MKDTKPPLLGAHISIAGGVYTAADRAAELSINCFQLFTKNSNRWQARKFNTGEPERFTEAVSNGGFRGVVAHVDYLTSLASPDDAVREKSKAGLLLELGRCRELKIEVLVVHPTSHGGAGVESGIRRYAAGLREVLEEYDDGGGGDVEVILETVAGQGNAIGKTFEELGAIRDETGFKERIGVCYDTCHTFAAGYDITTRDKYESVIEEFDSLLGLESLKLFHLNDSKKGLGSNVDRHQHIGWGEMGLEPFRLIMNDERFAGIPKIIETPKEGDYLKYDRINLDTLIGLVES</sequence>
<dbReference type="PROSITE" id="PS00730">
    <property type="entry name" value="AP_NUCLEASE_F2_2"/>
    <property type="match status" value="1"/>
</dbReference>
<dbReference type="GO" id="GO:0006284">
    <property type="term" value="P:base-excision repair"/>
    <property type="evidence" value="ECO:0007669"/>
    <property type="project" value="TreeGrafter"/>
</dbReference>
<name>A0A9D8KD18_9DELT</name>
<dbReference type="GO" id="GO:0008833">
    <property type="term" value="F:deoxyribonuclease IV (phage-T4-induced) activity"/>
    <property type="evidence" value="ECO:0007669"/>
    <property type="project" value="UniProtKB-UniRule"/>
</dbReference>
<keyword evidence="7" id="KW-0255">Endonuclease</keyword>
<dbReference type="PANTHER" id="PTHR21445:SF0">
    <property type="entry name" value="APURINIC-APYRIMIDINIC ENDONUCLEASE"/>
    <property type="match status" value="1"/>
</dbReference>
<dbReference type="PROSITE" id="PS51432">
    <property type="entry name" value="AP_NUCLEASE_F2_4"/>
    <property type="match status" value="1"/>
</dbReference>
<keyword evidence="5 7" id="KW-0862">Zinc</keyword>
<dbReference type="Gene3D" id="3.20.20.150">
    <property type="entry name" value="Divalent-metal-dependent TIM barrel enzymes"/>
    <property type="match status" value="1"/>
</dbReference>
<keyword evidence="3 7" id="KW-0227">DNA damage</keyword>
<comment type="cofactor">
    <cofactor evidence="7">
        <name>Zn(2+)</name>
        <dbReference type="ChEBI" id="CHEBI:29105"/>
    </cofactor>
    <text evidence="7">Binds 3 Zn(2+) ions.</text>
</comment>
<keyword evidence="7" id="KW-0540">Nuclease</keyword>
<comment type="catalytic activity">
    <reaction evidence="7">
        <text>Endonucleolytic cleavage to 5'-phosphooligonucleotide end-products.</text>
        <dbReference type="EC" id="3.1.21.2"/>
    </reaction>
</comment>
<dbReference type="GO" id="GO:0008270">
    <property type="term" value="F:zinc ion binding"/>
    <property type="evidence" value="ECO:0007669"/>
    <property type="project" value="UniProtKB-UniRule"/>
</dbReference>
<comment type="similarity">
    <text evidence="1 7">Belongs to the AP endonuclease 2 family.</text>
</comment>
<evidence type="ECO:0000256" key="5">
    <source>
        <dbReference type="ARBA" id="ARBA00022833"/>
    </source>
</evidence>
<feature type="binding site" evidence="7">
    <location>
        <position position="189"/>
    </location>
    <ligand>
        <name>Zn(2+)</name>
        <dbReference type="ChEBI" id="CHEBI:29105"/>
        <label>3</label>
    </ligand>
</feature>
<keyword evidence="4 7" id="KW-0378">Hydrolase</keyword>